<dbReference type="SUPFAM" id="SSF50969">
    <property type="entry name" value="YVTN repeat-like/Quinoprotein amine dehydrogenase"/>
    <property type="match status" value="1"/>
</dbReference>
<evidence type="ECO:0000313" key="8">
    <source>
        <dbReference type="Proteomes" id="UP000262073"/>
    </source>
</evidence>
<reference evidence="7 8" key="1">
    <citation type="submission" date="2018-08" db="EMBL/GenBank/DDBJ databases">
        <title>Salinimonas sediminis sp. nov., a piezophilic bacterium isolated from a deep-sea sediment sample from the New Britain Trench.</title>
        <authorList>
            <person name="Cao J."/>
        </authorList>
    </citation>
    <scope>NUCLEOTIDE SEQUENCE [LARGE SCALE GENOMIC DNA]</scope>
    <source>
        <strain evidence="7 8">N102</strain>
    </source>
</reference>
<feature type="transmembrane region" description="Helical" evidence="5">
    <location>
        <begin position="603"/>
        <end position="621"/>
    </location>
</feature>
<sequence>MQRDVRLKVTVTAFGVLVLLTLIVLITHLISQSLPLALVPEFEKRASFTAPEGSRFAGSADVLERQPAMLLTNQCQVQLKSLQQQALSTDRVIIRPCDQQAQIMNVLGEHYLVTVSAKGIVRIAGVRDLHSLPTSIPAQAASGHEDFVGSSFALPMSLWRDALDWEVGLSEKWAVARVTTANQTLVRWVDRLHPTRIYDQRFEGASQVMPLPNTSQTVVYANNELRFVAPGGKTIHTVAMKGKLGWWQALPKGRSLFIASSTGEVTRWILQNQQGKLLYVPTYTLDLAQGELPTAVMSHPASNAMVIATTSKRLLLLNRLTGEIVSTTFSDELVSAISWYANRLYLHNDKVLQVYLTRHLSGVTTWASLFEKQQYEGYPEAAHTWQSSSATDYQEQKYSLVPLLMGSLKASLLALIIAIPISVCAAVYTGFFARSRLRYWIRPAIEMLEAIPSVLIGFIAAIWLAPLASNILFSFAFFMVVIPFLLVLIALFQRPLTQRLGRWRAGFELIVAVAGILLLGYVSTAIVPDWLLGIFGLDSIDELTAVAQTSVGKTTIVVAIALGIAISPSIYSLAEDAISSVPDELKQASFALGATRLQTLHNVVLYVATPGILAAVMLGFGRAFGETMIVLMVTGNTPIASWSLLEGLRALTANLAIELPEADVNSTHYQILFLTAGILFAFTFVVNTIAELLRQRLRRQTAHE</sequence>
<dbReference type="InterPro" id="IPR011044">
    <property type="entry name" value="Quino_amine_DH_bsu"/>
</dbReference>
<evidence type="ECO:0000256" key="4">
    <source>
        <dbReference type="ARBA" id="ARBA00023136"/>
    </source>
</evidence>
<dbReference type="Gene3D" id="1.10.3720.10">
    <property type="entry name" value="MetI-like"/>
    <property type="match status" value="1"/>
</dbReference>
<dbReference type="PANTHER" id="PTHR42727">
    <property type="entry name" value="PHOSPHATE TRANSPORT SYSTEM PERMEASE PROTEIN"/>
    <property type="match status" value="1"/>
</dbReference>
<gene>
    <name evidence="7" type="ORF">D0Y50_03510</name>
</gene>
<dbReference type="CDD" id="cd06261">
    <property type="entry name" value="TM_PBP2"/>
    <property type="match status" value="1"/>
</dbReference>
<evidence type="ECO:0000313" key="7">
    <source>
        <dbReference type="EMBL" id="AXR05519.1"/>
    </source>
</evidence>
<feature type="domain" description="ABC transmembrane type-1" evidence="6">
    <location>
        <begin position="404"/>
        <end position="690"/>
    </location>
</feature>
<dbReference type="GO" id="GO:0005886">
    <property type="term" value="C:plasma membrane"/>
    <property type="evidence" value="ECO:0007669"/>
    <property type="project" value="UniProtKB-SubCell"/>
</dbReference>
<dbReference type="PANTHER" id="PTHR42727:SF1">
    <property type="entry name" value="PHOSPHATE TRANSPORT SYSTEM PERMEASE"/>
    <property type="match status" value="1"/>
</dbReference>
<keyword evidence="4 5" id="KW-0472">Membrane</keyword>
<accession>A0A346NJ12</accession>
<keyword evidence="5" id="KW-0813">Transport</keyword>
<dbReference type="KEGG" id="salm:D0Y50_03510"/>
<feature type="transmembrane region" description="Helical" evidence="5">
    <location>
        <begin position="445"/>
        <end position="465"/>
    </location>
</feature>
<evidence type="ECO:0000256" key="2">
    <source>
        <dbReference type="ARBA" id="ARBA00022692"/>
    </source>
</evidence>
<evidence type="ECO:0000256" key="5">
    <source>
        <dbReference type="RuleBase" id="RU363032"/>
    </source>
</evidence>
<keyword evidence="8" id="KW-1185">Reference proteome</keyword>
<evidence type="ECO:0000256" key="1">
    <source>
        <dbReference type="ARBA" id="ARBA00004651"/>
    </source>
</evidence>
<dbReference type="InterPro" id="IPR035906">
    <property type="entry name" value="MetI-like_sf"/>
</dbReference>
<keyword evidence="2 5" id="KW-0812">Transmembrane</keyword>
<evidence type="ECO:0000256" key="3">
    <source>
        <dbReference type="ARBA" id="ARBA00022989"/>
    </source>
</evidence>
<feature type="transmembrane region" description="Helical" evidence="5">
    <location>
        <begin position="412"/>
        <end position="433"/>
    </location>
</feature>
<dbReference type="EMBL" id="CP031769">
    <property type="protein sequence ID" value="AXR05519.1"/>
    <property type="molecule type" value="Genomic_DNA"/>
</dbReference>
<dbReference type="SUPFAM" id="SSF161098">
    <property type="entry name" value="MetI-like"/>
    <property type="match status" value="2"/>
</dbReference>
<dbReference type="AlphaFoldDB" id="A0A346NJ12"/>
<dbReference type="GO" id="GO:0055085">
    <property type="term" value="P:transmembrane transport"/>
    <property type="evidence" value="ECO:0007669"/>
    <property type="project" value="InterPro"/>
</dbReference>
<feature type="transmembrane region" description="Helical" evidence="5">
    <location>
        <begin position="505"/>
        <end position="527"/>
    </location>
</feature>
<evidence type="ECO:0000259" key="6">
    <source>
        <dbReference type="PROSITE" id="PS50928"/>
    </source>
</evidence>
<feature type="transmembrane region" description="Helical" evidence="5">
    <location>
        <begin position="7"/>
        <end position="30"/>
    </location>
</feature>
<keyword evidence="3 5" id="KW-1133">Transmembrane helix</keyword>
<dbReference type="PROSITE" id="PS50928">
    <property type="entry name" value="ABC_TM1"/>
    <property type="match status" value="1"/>
</dbReference>
<comment type="similarity">
    <text evidence="5">Belongs to the binding-protein-dependent transport system permease family.</text>
</comment>
<dbReference type="Pfam" id="PF00528">
    <property type="entry name" value="BPD_transp_1"/>
    <property type="match status" value="1"/>
</dbReference>
<protein>
    <submittedName>
        <fullName evidence="7">ABC transporter permease subunit</fullName>
    </submittedName>
</protein>
<comment type="subcellular location">
    <subcellularLocation>
        <location evidence="1 5">Cell membrane</location>
        <topology evidence="1 5">Multi-pass membrane protein</topology>
    </subcellularLocation>
</comment>
<organism evidence="7 8">
    <name type="scientific">Salinimonas sediminis</name>
    <dbReference type="NCBI Taxonomy" id="2303538"/>
    <lineage>
        <taxon>Bacteria</taxon>
        <taxon>Pseudomonadati</taxon>
        <taxon>Pseudomonadota</taxon>
        <taxon>Gammaproteobacteria</taxon>
        <taxon>Alteromonadales</taxon>
        <taxon>Alteromonadaceae</taxon>
        <taxon>Alteromonas/Salinimonas group</taxon>
        <taxon>Salinimonas</taxon>
    </lineage>
</organism>
<name>A0A346NJ12_9ALTE</name>
<feature type="transmembrane region" description="Helical" evidence="5">
    <location>
        <begin position="471"/>
        <end position="493"/>
    </location>
</feature>
<dbReference type="InterPro" id="IPR000515">
    <property type="entry name" value="MetI-like"/>
</dbReference>
<feature type="transmembrane region" description="Helical" evidence="5">
    <location>
        <begin position="669"/>
        <end position="690"/>
    </location>
</feature>
<proteinExistence type="inferred from homology"/>
<dbReference type="OrthoDB" id="9785113at2"/>
<dbReference type="Proteomes" id="UP000262073">
    <property type="component" value="Chromosome"/>
</dbReference>